<keyword evidence="8" id="KW-0443">Lipid metabolism</keyword>
<keyword evidence="13" id="KW-1185">Reference proteome</keyword>
<keyword evidence="3" id="KW-0444">Lipid biosynthesis</keyword>
<dbReference type="SMART" id="SM00046">
    <property type="entry name" value="DAGKc"/>
    <property type="match status" value="1"/>
</dbReference>
<evidence type="ECO:0000313" key="12">
    <source>
        <dbReference type="EMBL" id="MDZ5472571.1"/>
    </source>
</evidence>
<evidence type="ECO:0000256" key="2">
    <source>
        <dbReference type="ARBA" id="ARBA00005983"/>
    </source>
</evidence>
<dbReference type="EMBL" id="JAXOFX010000007">
    <property type="protein sequence ID" value="MDZ5472571.1"/>
    <property type="molecule type" value="Genomic_DNA"/>
</dbReference>
<dbReference type="RefSeq" id="WP_322446870.1">
    <property type="nucleotide sequence ID" value="NZ_JAXOFX010000007.1"/>
</dbReference>
<dbReference type="SUPFAM" id="SSF111331">
    <property type="entry name" value="NAD kinase/diacylglycerol kinase-like"/>
    <property type="match status" value="1"/>
</dbReference>
<comment type="caution">
    <text evidence="12">The sequence shown here is derived from an EMBL/GenBank/DDBJ whole genome shotgun (WGS) entry which is preliminary data.</text>
</comment>
<keyword evidence="5" id="KW-0547">Nucleotide-binding</keyword>
<dbReference type="Gene3D" id="2.60.200.40">
    <property type="match status" value="1"/>
</dbReference>
<keyword evidence="9" id="KW-0594">Phospholipid biosynthesis</keyword>
<dbReference type="Pfam" id="PF00781">
    <property type="entry name" value="DAGK_cat"/>
    <property type="match status" value="1"/>
</dbReference>
<evidence type="ECO:0000256" key="7">
    <source>
        <dbReference type="ARBA" id="ARBA00022840"/>
    </source>
</evidence>
<dbReference type="PANTHER" id="PTHR12358">
    <property type="entry name" value="SPHINGOSINE KINASE"/>
    <property type="match status" value="1"/>
</dbReference>
<evidence type="ECO:0000259" key="11">
    <source>
        <dbReference type="PROSITE" id="PS50146"/>
    </source>
</evidence>
<evidence type="ECO:0000256" key="3">
    <source>
        <dbReference type="ARBA" id="ARBA00022516"/>
    </source>
</evidence>
<proteinExistence type="inferred from homology"/>
<evidence type="ECO:0000313" key="13">
    <source>
        <dbReference type="Proteomes" id="UP001290455"/>
    </source>
</evidence>
<dbReference type="PROSITE" id="PS50146">
    <property type="entry name" value="DAGK"/>
    <property type="match status" value="1"/>
</dbReference>
<dbReference type="Proteomes" id="UP001290455">
    <property type="component" value="Unassembled WGS sequence"/>
</dbReference>
<dbReference type="Pfam" id="PF19279">
    <property type="entry name" value="YegS_C"/>
    <property type="match status" value="1"/>
</dbReference>
<evidence type="ECO:0000256" key="4">
    <source>
        <dbReference type="ARBA" id="ARBA00022679"/>
    </source>
</evidence>
<evidence type="ECO:0000256" key="10">
    <source>
        <dbReference type="ARBA" id="ARBA00023264"/>
    </source>
</evidence>
<organism evidence="12 13">
    <name type="scientific">Robertmurraya mangrovi</name>
    <dbReference type="NCBI Taxonomy" id="3098077"/>
    <lineage>
        <taxon>Bacteria</taxon>
        <taxon>Bacillati</taxon>
        <taxon>Bacillota</taxon>
        <taxon>Bacilli</taxon>
        <taxon>Bacillales</taxon>
        <taxon>Bacillaceae</taxon>
        <taxon>Robertmurraya</taxon>
    </lineage>
</organism>
<evidence type="ECO:0000256" key="8">
    <source>
        <dbReference type="ARBA" id="ARBA00023098"/>
    </source>
</evidence>
<protein>
    <submittedName>
        <fullName evidence="12">Diacylglycerol kinase family protein</fullName>
    </submittedName>
</protein>
<dbReference type="InterPro" id="IPR005218">
    <property type="entry name" value="Diacylglycerol/lipid_kinase"/>
</dbReference>
<keyword evidence="7" id="KW-0067">ATP-binding</keyword>
<name>A0ABU5IZK8_9BACI</name>
<accession>A0ABU5IZK8</accession>
<dbReference type="PANTHER" id="PTHR12358:SF54">
    <property type="entry name" value="SPHINGOSINE KINASE RELATED PROTEIN"/>
    <property type="match status" value="1"/>
</dbReference>
<keyword evidence="4" id="KW-0808">Transferase</keyword>
<dbReference type="InterPro" id="IPR001206">
    <property type="entry name" value="Diacylglycerol_kinase_cat_dom"/>
</dbReference>
<sequence>MRKLYFIINPQAKNGQCQKLWLQIEQQLCERNVSYFAFFTKYRGNAREIAESLSKKSDGDEIIITAVGGDGTLHEVINGIVGHPNVLVAYIPGGSGNDFSRGFSVPKNPLEALDVLLRLKAKNPLAIDVGKITNQEQNQTYFINNMGVGFDALISKKANCSKVKGWLNRMSLGRLVYVYILLREMFTYECREVTLTIDGEPYQFDSTWFVTVSNQPFYGGGMKISPNASPTDGVLDVTVVHKLSKIKLLLVFITVFWGGHITFKEVRTLRGKQISIQSSQPLDCHADGEHIGQTPLKIQACKHVLPCVIRGIHSVEELKELSLSDRH</sequence>
<evidence type="ECO:0000256" key="6">
    <source>
        <dbReference type="ARBA" id="ARBA00022777"/>
    </source>
</evidence>
<dbReference type="GO" id="GO:0016301">
    <property type="term" value="F:kinase activity"/>
    <property type="evidence" value="ECO:0007669"/>
    <property type="project" value="UniProtKB-KW"/>
</dbReference>
<keyword evidence="10" id="KW-1208">Phospholipid metabolism</keyword>
<reference evidence="12 13" key="1">
    <citation type="submission" date="2023-11" db="EMBL/GenBank/DDBJ databases">
        <title>Bacillus jintuensis, isolated from a mudflat on the Beibu Gulf coast.</title>
        <authorList>
            <person name="Li M."/>
        </authorList>
    </citation>
    <scope>NUCLEOTIDE SEQUENCE [LARGE SCALE GENOMIC DNA]</scope>
    <source>
        <strain evidence="12 13">31A1R</strain>
    </source>
</reference>
<dbReference type="NCBIfam" id="TIGR00147">
    <property type="entry name" value="YegS/Rv2252/BmrU family lipid kinase"/>
    <property type="match status" value="1"/>
</dbReference>
<gene>
    <name evidence="12" type="ORF">SM124_12495</name>
</gene>
<comment type="similarity">
    <text evidence="2">Belongs to the diacylglycerol/lipid kinase family.</text>
</comment>
<comment type="cofactor">
    <cofactor evidence="1">
        <name>Mg(2+)</name>
        <dbReference type="ChEBI" id="CHEBI:18420"/>
    </cofactor>
</comment>
<evidence type="ECO:0000256" key="9">
    <source>
        <dbReference type="ARBA" id="ARBA00023209"/>
    </source>
</evidence>
<feature type="domain" description="DAGKc" evidence="11">
    <location>
        <begin position="1"/>
        <end position="136"/>
    </location>
</feature>
<evidence type="ECO:0000256" key="1">
    <source>
        <dbReference type="ARBA" id="ARBA00001946"/>
    </source>
</evidence>
<evidence type="ECO:0000256" key="5">
    <source>
        <dbReference type="ARBA" id="ARBA00022741"/>
    </source>
</evidence>
<dbReference type="InterPro" id="IPR045540">
    <property type="entry name" value="YegS/DAGK_C"/>
</dbReference>
<dbReference type="InterPro" id="IPR050187">
    <property type="entry name" value="Lipid_Phosphate_FormReg"/>
</dbReference>
<dbReference type="InterPro" id="IPR016064">
    <property type="entry name" value="NAD/diacylglycerol_kinase_sf"/>
</dbReference>
<keyword evidence="6 12" id="KW-0418">Kinase</keyword>
<dbReference type="Gene3D" id="3.40.50.10330">
    <property type="entry name" value="Probable inorganic polyphosphate/atp-NAD kinase, domain 1"/>
    <property type="match status" value="1"/>
</dbReference>
<dbReference type="InterPro" id="IPR017438">
    <property type="entry name" value="ATP-NAD_kinase_N"/>
</dbReference>